<organism evidence="3 4">
    <name type="scientific">Enterocloster clostridioformis</name>
    <dbReference type="NCBI Taxonomy" id="1531"/>
    <lineage>
        <taxon>Bacteria</taxon>
        <taxon>Bacillati</taxon>
        <taxon>Bacillota</taxon>
        <taxon>Clostridia</taxon>
        <taxon>Lachnospirales</taxon>
        <taxon>Lachnospiraceae</taxon>
        <taxon>Enterocloster</taxon>
    </lineage>
</organism>
<name>A0A174NFP2_9FIRM</name>
<dbReference type="InterPro" id="IPR032465">
    <property type="entry name" value="ACMSD"/>
</dbReference>
<evidence type="ECO:0000313" key="4">
    <source>
        <dbReference type="Proteomes" id="UP000095512"/>
    </source>
</evidence>
<evidence type="ECO:0000259" key="2">
    <source>
        <dbReference type="Pfam" id="PF04909"/>
    </source>
</evidence>
<accession>A0A174NFP2</accession>
<sequence>MIIDSHEHVMLPTTMQIEKLNEAGVDKAILFTTTPHVEKAKSSTLKDINSEMQALYRLLSGGYTPQERMEKMKDTIAELQQAISVAPERFYGFGAVPLGLSEDDTSSWVETYVIGNSFKGIGEFTPGSEAQIEQLDTVFQAVSSYVNFPLWVHTFNPVTLNGIKILMNLCKKYPAVPVIFGHMGGSNWMDVITFAKDNENVYLDLSAAFTPLSVKTALTELPERCLFSSDAPFGEPRLSRELIEFVSPSAEVTNMALGDNITRLLTL</sequence>
<dbReference type="GO" id="GO:0016831">
    <property type="term" value="F:carboxy-lyase activity"/>
    <property type="evidence" value="ECO:0007669"/>
    <property type="project" value="InterPro"/>
</dbReference>
<dbReference type="InterPro" id="IPR032466">
    <property type="entry name" value="Metal_Hydrolase"/>
</dbReference>
<feature type="domain" description="Amidohydrolase-related" evidence="2">
    <location>
        <begin position="137"/>
        <end position="265"/>
    </location>
</feature>
<evidence type="ECO:0000313" key="3">
    <source>
        <dbReference type="EMBL" id="CUP46101.1"/>
    </source>
</evidence>
<dbReference type="AlphaFoldDB" id="A0A174NFP2"/>
<dbReference type="Proteomes" id="UP000095512">
    <property type="component" value="Unassembled WGS sequence"/>
</dbReference>
<protein>
    <submittedName>
        <fullName evidence="3">Putative TIM-barrel fold metal-dependent hydrolase</fullName>
    </submittedName>
</protein>
<keyword evidence="1" id="KW-0456">Lyase</keyword>
<proteinExistence type="predicted"/>
<keyword evidence="3" id="KW-0378">Hydrolase</keyword>
<dbReference type="RefSeq" id="WP_009296721.1">
    <property type="nucleotide sequence ID" value="NZ_CAPBAK010000051.1"/>
</dbReference>
<dbReference type="EMBL" id="CZAB01000035">
    <property type="protein sequence ID" value="CUP46101.1"/>
    <property type="molecule type" value="Genomic_DNA"/>
</dbReference>
<evidence type="ECO:0000256" key="1">
    <source>
        <dbReference type="ARBA" id="ARBA00023239"/>
    </source>
</evidence>
<dbReference type="Gene3D" id="3.20.20.140">
    <property type="entry name" value="Metal-dependent hydrolases"/>
    <property type="match status" value="1"/>
</dbReference>
<dbReference type="GO" id="GO:0005737">
    <property type="term" value="C:cytoplasm"/>
    <property type="evidence" value="ECO:0007669"/>
    <property type="project" value="TreeGrafter"/>
</dbReference>
<gene>
    <name evidence="3" type="ORF">ERS852480_03374</name>
</gene>
<dbReference type="InterPro" id="IPR006680">
    <property type="entry name" value="Amidohydro-rel"/>
</dbReference>
<dbReference type="PANTHER" id="PTHR21240">
    <property type="entry name" value="2-AMINO-3-CARBOXYLMUCONATE-6-SEMIALDEHYDE DECARBOXYLASE"/>
    <property type="match status" value="1"/>
</dbReference>
<dbReference type="GO" id="GO:0019748">
    <property type="term" value="P:secondary metabolic process"/>
    <property type="evidence" value="ECO:0007669"/>
    <property type="project" value="TreeGrafter"/>
</dbReference>
<dbReference type="SUPFAM" id="SSF51556">
    <property type="entry name" value="Metallo-dependent hydrolases"/>
    <property type="match status" value="1"/>
</dbReference>
<dbReference type="GO" id="GO:0016787">
    <property type="term" value="F:hydrolase activity"/>
    <property type="evidence" value="ECO:0007669"/>
    <property type="project" value="UniProtKB-KW"/>
</dbReference>
<dbReference type="PANTHER" id="PTHR21240:SF28">
    <property type="entry name" value="ISO-OROTATE DECARBOXYLASE (EUROFUNG)"/>
    <property type="match status" value="1"/>
</dbReference>
<reference evidence="3 4" key="1">
    <citation type="submission" date="2015-09" db="EMBL/GenBank/DDBJ databases">
        <authorList>
            <consortium name="Pathogen Informatics"/>
        </authorList>
    </citation>
    <scope>NUCLEOTIDE SEQUENCE [LARGE SCALE GENOMIC DNA]</scope>
    <source>
        <strain evidence="3 4">2789STDY5834865</strain>
    </source>
</reference>
<dbReference type="Pfam" id="PF04909">
    <property type="entry name" value="Amidohydro_2"/>
    <property type="match status" value="1"/>
</dbReference>